<gene>
    <name evidence="1" type="ORF">B0T10DRAFT_563067</name>
</gene>
<proteinExistence type="predicted"/>
<name>A0A9P8W086_9HYPO</name>
<evidence type="ECO:0000313" key="1">
    <source>
        <dbReference type="EMBL" id="KAH6886832.1"/>
    </source>
</evidence>
<sequence length="100" mass="11193">MSATVEINDAVFCQDHLQEVCEECACDLREDNDAFYGFNSIDRASLQCPPVAMNDGYYTCEAHSSGNCSLCFGWKKQILKAQKEAKRKMQAEGKTAIELE</sequence>
<protein>
    <submittedName>
        <fullName evidence="1">Uncharacterized protein</fullName>
    </submittedName>
</protein>
<keyword evidence="2" id="KW-1185">Reference proteome</keyword>
<dbReference type="AlphaFoldDB" id="A0A9P8W086"/>
<organism evidence="1 2">
    <name type="scientific">Thelonectria olida</name>
    <dbReference type="NCBI Taxonomy" id="1576542"/>
    <lineage>
        <taxon>Eukaryota</taxon>
        <taxon>Fungi</taxon>
        <taxon>Dikarya</taxon>
        <taxon>Ascomycota</taxon>
        <taxon>Pezizomycotina</taxon>
        <taxon>Sordariomycetes</taxon>
        <taxon>Hypocreomycetidae</taxon>
        <taxon>Hypocreales</taxon>
        <taxon>Nectriaceae</taxon>
        <taxon>Thelonectria</taxon>
    </lineage>
</organism>
<accession>A0A9P8W086</accession>
<comment type="caution">
    <text evidence="1">The sequence shown here is derived from an EMBL/GenBank/DDBJ whole genome shotgun (WGS) entry which is preliminary data.</text>
</comment>
<evidence type="ECO:0000313" key="2">
    <source>
        <dbReference type="Proteomes" id="UP000777438"/>
    </source>
</evidence>
<dbReference type="Proteomes" id="UP000777438">
    <property type="component" value="Unassembled WGS sequence"/>
</dbReference>
<reference evidence="1 2" key="1">
    <citation type="journal article" date="2021" name="Nat. Commun.">
        <title>Genetic determinants of endophytism in the Arabidopsis root mycobiome.</title>
        <authorList>
            <person name="Mesny F."/>
            <person name="Miyauchi S."/>
            <person name="Thiergart T."/>
            <person name="Pickel B."/>
            <person name="Atanasova L."/>
            <person name="Karlsson M."/>
            <person name="Huettel B."/>
            <person name="Barry K.W."/>
            <person name="Haridas S."/>
            <person name="Chen C."/>
            <person name="Bauer D."/>
            <person name="Andreopoulos W."/>
            <person name="Pangilinan J."/>
            <person name="LaButti K."/>
            <person name="Riley R."/>
            <person name="Lipzen A."/>
            <person name="Clum A."/>
            <person name="Drula E."/>
            <person name="Henrissat B."/>
            <person name="Kohler A."/>
            <person name="Grigoriev I.V."/>
            <person name="Martin F.M."/>
            <person name="Hacquard S."/>
        </authorList>
    </citation>
    <scope>NUCLEOTIDE SEQUENCE [LARGE SCALE GENOMIC DNA]</scope>
    <source>
        <strain evidence="1 2">MPI-CAGE-CH-0241</strain>
    </source>
</reference>
<dbReference type="OrthoDB" id="2533496at2759"/>
<dbReference type="EMBL" id="JAGPYM010000015">
    <property type="protein sequence ID" value="KAH6886832.1"/>
    <property type="molecule type" value="Genomic_DNA"/>
</dbReference>